<dbReference type="EMBL" id="CADIKB010000049">
    <property type="protein sequence ID" value="CAB3734649.1"/>
    <property type="molecule type" value="Genomic_DNA"/>
</dbReference>
<accession>A0A6J5CF85</accession>
<protein>
    <submittedName>
        <fullName evidence="1">Uncharacterized protein</fullName>
    </submittedName>
</protein>
<organism evidence="1 2">
    <name type="scientific">Paraburkholderia phenoliruptrix</name>
    <dbReference type="NCBI Taxonomy" id="252970"/>
    <lineage>
        <taxon>Bacteria</taxon>
        <taxon>Pseudomonadati</taxon>
        <taxon>Pseudomonadota</taxon>
        <taxon>Betaproteobacteria</taxon>
        <taxon>Burkholderiales</taxon>
        <taxon>Burkholderiaceae</taxon>
        <taxon>Paraburkholderia</taxon>
    </lineage>
</organism>
<reference evidence="1 2" key="1">
    <citation type="submission" date="2020-04" db="EMBL/GenBank/DDBJ databases">
        <authorList>
            <person name="De Canck E."/>
        </authorList>
    </citation>
    <scope>NUCLEOTIDE SEQUENCE [LARGE SCALE GENOMIC DNA]</scope>
    <source>
        <strain evidence="1 2">LMG 22037</strain>
    </source>
</reference>
<evidence type="ECO:0000313" key="2">
    <source>
        <dbReference type="Proteomes" id="UP000494249"/>
    </source>
</evidence>
<dbReference type="Proteomes" id="UP000494249">
    <property type="component" value="Unassembled WGS sequence"/>
</dbReference>
<evidence type="ECO:0000313" key="1">
    <source>
        <dbReference type="EMBL" id="CAB3734649.1"/>
    </source>
</evidence>
<proteinExistence type="predicted"/>
<dbReference type="AlphaFoldDB" id="A0A6J5CF85"/>
<gene>
    <name evidence="1" type="ORF">LMG22037_05891</name>
</gene>
<sequence length="94" mass="10423">MCPILELAALENVKAVENRWNAVRMNQTRAMLVYKLSSEAVDVLLTTPLELLVEKVKDANQAIFVDNQFTDLLKVVTVQAAPKSTVQNVIALRG</sequence>
<name>A0A6J5CF85_9BURK</name>